<dbReference type="OrthoDB" id="9778516at2"/>
<keyword evidence="2" id="KW-0732">Signal</keyword>
<name>A0A1H4TYR0_9BACT</name>
<dbReference type="GO" id="GO:0004177">
    <property type="term" value="F:aminopeptidase activity"/>
    <property type="evidence" value="ECO:0007669"/>
    <property type="project" value="UniProtKB-KW"/>
</dbReference>
<accession>A0A1H4TYR0</accession>
<evidence type="ECO:0000256" key="2">
    <source>
        <dbReference type="SAM" id="SignalP"/>
    </source>
</evidence>
<dbReference type="Pfam" id="PF05299">
    <property type="entry name" value="Peptidase_M61"/>
    <property type="match status" value="1"/>
</dbReference>
<proteinExistence type="predicted"/>
<dbReference type="InterPro" id="IPR024191">
    <property type="entry name" value="Peptidase_M61"/>
</dbReference>
<evidence type="ECO:0000259" key="3">
    <source>
        <dbReference type="PROSITE" id="PS50106"/>
    </source>
</evidence>
<dbReference type="Proteomes" id="UP000182409">
    <property type="component" value="Unassembled WGS sequence"/>
</dbReference>
<feature type="chain" id="PRO_5010332784" evidence="2">
    <location>
        <begin position="23"/>
        <end position="656"/>
    </location>
</feature>
<feature type="compositionally biased region" description="Low complexity" evidence="1">
    <location>
        <begin position="637"/>
        <end position="656"/>
    </location>
</feature>
<keyword evidence="4" id="KW-0031">Aminopeptidase</keyword>
<feature type="region of interest" description="Disordered" evidence="1">
    <location>
        <begin position="634"/>
        <end position="656"/>
    </location>
</feature>
<dbReference type="InterPro" id="IPR040756">
    <property type="entry name" value="Peptidase_M61_N"/>
</dbReference>
<keyword evidence="4" id="KW-0378">Hydrolase</keyword>
<dbReference type="PROSITE" id="PS51257">
    <property type="entry name" value="PROKAR_LIPOPROTEIN"/>
    <property type="match status" value="1"/>
</dbReference>
<dbReference type="Gene3D" id="1.10.390.10">
    <property type="entry name" value="Neutral Protease Domain 2"/>
    <property type="match status" value="1"/>
</dbReference>
<dbReference type="AlphaFoldDB" id="A0A1H4TYR0"/>
<dbReference type="SUPFAM" id="SSF50156">
    <property type="entry name" value="PDZ domain-like"/>
    <property type="match status" value="1"/>
</dbReference>
<organism evidence="4 5">
    <name type="scientific">Terriglobus roseus</name>
    <dbReference type="NCBI Taxonomy" id="392734"/>
    <lineage>
        <taxon>Bacteria</taxon>
        <taxon>Pseudomonadati</taxon>
        <taxon>Acidobacteriota</taxon>
        <taxon>Terriglobia</taxon>
        <taxon>Terriglobales</taxon>
        <taxon>Acidobacteriaceae</taxon>
        <taxon>Terriglobus</taxon>
    </lineage>
</organism>
<evidence type="ECO:0000313" key="4">
    <source>
        <dbReference type="EMBL" id="SEC61338.1"/>
    </source>
</evidence>
<evidence type="ECO:0000313" key="5">
    <source>
        <dbReference type="Proteomes" id="UP000182409"/>
    </source>
</evidence>
<dbReference type="Gene3D" id="2.60.40.3650">
    <property type="match status" value="1"/>
</dbReference>
<sequence length="656" mass="71864">MLKPAYLMVAAAMSACVTVNLSAQKMPIQITADLTEGARHLYHAEIDIPVKPDSTADFITPRWIPGTHAPGGPLADLVGVVFTGNGQTLKWRRDDVQLAEFHVTVPKGVTSVHVHVDSIVAGRVTTKMSVLEWERLMMYPANVPTKDIAIQPSVTVPAGWGTGTALKPISTVPTPAVTGVDEGAHAPAPGSVTTKYNVTTAEQLEDSPVITGLYFHEFPLAPEVTPKHFLDVVSDDPEDSKMRPETLAEIGNLVREADANYASHHYSEYHFLLTLSDRAGGEGLEHGQSSDNGVGEKGFADDAHQLGEADLLAHEFTHSWNGKYRRPARLYQPDFATAQQGDLMWVYEGMTQYWGNVLAARAGLKSQEQYRDMLAMSAAQLDYKSGRSWRSTEDTGIAGSLIRGGNQNWVNWRRGQDYYQEGELVWLDTDTKIRQLTDNKKSLNDFVKIFLGKGGNTGPLVVGYEFPELVKDLNEVVKFDWDTFLRERIMNINPRADLDGIEHGGYKLVYLDHPSKSERTLASSRRGSAINVWYSLGLRVAADGTLGDIRWNGVADKAKLAPGEKIISVNGMVFSSDSLKAALLKAKTDPAPIHLLVQQEDAIMPIDLDYHDGEKYPAMVRVEGTPAYLDDITKPLTTPQHAPAAAPTTTAAPATN</sequence>
<feature type="domain" description="PDZ" evidence="3">
    <location>
        <begin position="518"/>
        <end position="601"/>
    </location>
</feature>
<protein>
    <submittedName>
        <fullName evidence="4">Glycyl aminopeptidase. Metallo peptidase. MEROPS family M61</fullName>
    </submittedName>
</protein>
<dbReference type="InterPro" id="IPR007963">
    <property type="entry name" value="Peptidase_M61_catalytic"/>
</dbReference>
<gene>
    <name evidence="4" type="ORF">SAMN05443244_3897</name>
</gene>
<dbReference type="RefSeq" id="WP_074655574.1">
    <property type="nucleotide sequence ID" value="NZ_FNSD01000001.1"/>
</dbReference>
<evidence type="ECO:0000256" key="1">
    <source>
        <dbReference type="SAM" id="MobiDB-lite"/>
    </source>
</evidence>
<dbReference type="EMBL" id="FNSD01000001">
    <property type="protein sequence ID" value="SEC61338.1"/>
    <property type="molecule type" value="Genomic_DNA"/>
</dbReference>
<dbReference type="Pfam" id="PF17899">
    <property type="entry name" value="Peptidase_M61_N"/>
    <property type="match status" value="1"/>
</dbReference>
<dbReference type="PROSITE" id="PS50106">
    <property type="entry name" value="PDZ"/>
    <property type="match status" value="1"/>
</dbReference>
<feature type="signal peptide" evidence="2">
    <location>
        <begin position="1"/>
        <end position="22"/>
    </location>
</feature>
<keyword evidence="4" id="KW-0645">Protease</keyword>
<dbReference type="PIRSF" id="PIRSF016493">
    <property type="entry name" value="Glycyl_aminpptds"/>
    <property type="match status" value="1"/>
</dbReference>
<dbReference type="InterPro" id="IPR001478">
    <property type="entry name" value="PDZ"/>
</dbReference>
<dbReference type="InterPro" id="IPR027268">
    <property type="entry name" value="Peptidase_M4/M1_CTD_sf"/>
</dbReference>
<dbReference type="InterPro" id="IPR036034">
    <property type="entry name" value="PDZ_sf"/>
</dbReference>
<reference evidence="4 5" key="1">
    <citation type="submission" date="2016-10" db="EMBL/GenBank/DDBJ databases">
        <authorList>
            <person name="de Groot N.N."/>
        </authorList>
    </citation>
    <scope>NUCLEOTIDE SEQUENCE [LARGE SCALE GENOMIC DNA]</scope>
    <source>
        <strain evidence="4 5">AB35.6</strain>
    </source>
</reference>